<name>A0A2P5BJZ1_PARAD</name>
<organism evidence="1 2">
    <name type="scientific">Parasponia andersonii</name>
    <name type="common">Sponia andersonii</name>
    <dbReference type="NCBI Taxonomy" id="3476"/>
    <lineage>
        <taxon>Eukaryota</taxon>
        <taxon>Viridiplantae</taxon>
        <taxon>Streptophyta</taxon>
        <taxon>Embryophyta</taxon>
        <taxon>Tracheophyta</taxon>
        <taxon>Spermatophyta</taxon>
        <taxon>Magnoliopsida</taxon>
        <taxon>eudicotyledons</taxon>
        <taxon>Gunneridae</taxon>
        <taxon>Pentapetalae</taxon>
        <taxon>rosids</taxon>
        <taxon>fabids</taxon>
        <taxon>Rosales</taxon>
        <taxon>Cannabaceae</taxon>
        <taxon>Parasponia</taxon>
    </lineage>
</organism>
<protein>
    <submittedName>
        <fullName evidence="1">Uncharacterized protein</fullName>
    </submittedName>
</protein>
<gene>
    <name evidence="1" type="ORF">PanWU01x14_232530</name>
</gene>
<evidence type="ECO:0000313" key="2">
    <source>
        <dbReference type="Proteomes" id="UP000237105"/>
    </source>
</evidence>
<comment type="caution">
    <text evidence="1">The sequence shown here is derived from an EMBL/GenBank/DDBJ whole genome shotgun (WGS) entry which is preliminary data.</text>
</comment>
<dbReference type="EMBL" id="JXTB01000267">
    <property type="protein sequence ID" value="PON49093.1"/>
    <property type="molecule type" value="Genomic_DNA"/>
</dbReference>
<keyword evidence="2" id="KW-1185">Reference proteome</keyword>
<dbReference type="AlphaFoldDB" id="A0A2P5BJZ1"/>
<proteinExistence type="predicted"/>
<dbReference type="Proteomes" id="UP000237105">
    <property type="component" value="Unassembled WGS sequence"/>
</dbReference>
<evidence type="ECO:0000313" key="1">
    <source>
        <dbReference type="EMBL" id="PON49093.1"/>
    </source>
</evidence>
<reference evidence="2" key="1">
    <citation type="submission" date="2016-06" db="EMBL/GenBank/DDBJ databases">
        <title>Parallel loss of symbiosis genes in relatives of nitrogen-fixing non-legume Parasponia.</title>
        <authorList>
            <person name="Van Velzen R."/>
            <person name="Holmer R."/>
            <person name="Bu F."/>
            <person name="Rutten L."/>
            <person name="Van Zeijl A."/>
            <person name="Liu W."/>
            <person name="Santuari L."/>
            <person name="Cao Q."/>
            <person name="Sharma T."/>
            <person name="Shen D."/>
            <person name="Roswanjaya Y."/>
            <person name="Wardhani T."/>
            <person name="Kalhor M.S."/>
            <person name="Jansen J."/>
            <person name="Van den Hoogen J."/>
            <person name="Gungor B."/>
            <person name="Hartog M."/>
            <person name="Hontelez J."/>
            <person name="Verver J."/>
            <person name="Yang W.-C."/>
            <person name="Schijlen E."/>
            <person name="Repin R."/>
            <person name="Schilthuizen M."/>
            <person name="Schranz E."/>
            <person name="Heidstra R."/>
            <person name="Miyata K."/>
            <person name="Fedorova E."/>
            <person name="Kohlen W."/>
            <person name="Bisseling T."/>
            <person name="Smit S."/>
            <person name="Geurts R."/>
        </authorList>
    </citation>
    <scope>NUCLEOTIDE SEQUENCE [LARGE SCALE GENOMIC DNA]</scope>
    <source>
        <strain evidence="2">cv. WU1-14</strain>
    </source>
</reference>
<sequence>MINLDIDINLSYNERNNNDTECVFDHIVKDEEGEKLEPCKGMKFDSLELHMNFI</sequence>
<accession>A0A2P5BJZ1</accession>